<dbReference type="EMBL" id="NJET01000059">
    <property type="protein sequence ID" value="PHH62978.1"/>
    <property type="molecule type" value="Genomic_DNA"/>
</dbReference>
<sequence length="402" mass="43982">MFSKAAVALLGALATYQGASAQAVKPVDQATEEGILNPQQVESVEQMCGTLNPIQDSTLPCEVEQYENSLLAAAAQNVKNKQDKEEARAWFGKWKANKRFHQARRCCIDCKLKAWEGNNSLAAGMTPSQAKWWRDTFYDAEAYSAAWEAEKKDFSMLLNEWAWRQSKFPYDKATIENTQSRSEVGYQAVEDCGSLPEKANESIVKDISNTTVIVPATCVPVITYQNARTNVTQQVDKTFYLQAKWIVAIVDSLGNCEGTHFDAPAVKIDEVPSVNKADLPARAIPVNKCAVCDSTTRVVSPQVVFEQPPPKAVEVMEKEVQQKGAAANSLVLAQLDLIHLVVQQTLAIAGQTNTQGKQQPLQTQGKQQPPQTQSQQTNSNKTPAGSSNGPSPATKKPRPLAC</sequence>
<organism evidence="3 4">
    <name type="scientific">Ophiocordyceps australis</name>
    <dbReference type="NCBI Taxonomy" id="1399860"/>
    <lineage>
        <taxon>Eukaryota</taxon>
        <taxon>Fungi</taxon>
        <taxon>Dikarya</taxon>
        <taxon>Ascomycota</taxon>
        <taxon>Pezizomycotina</taxon>
        <taxon>Sordariomycetes</taxon>
        <taxon>Hypocreomycetidae</taxon>
        <taxon>Hypocreales</taxon>
        <taxon>Ophiocordycipitaceae</taxon>
        <taxon>Ophiocordyceps</taxon>
    </lineage>
</organism>
<evidence type="ECO:0000256" key="1">
    <source>
        <dbReference type="SAM" id="MobiDB-lite"/>
    </source>
</evidence>
<keyword evidence="4" id="KW-1185">Reference proteome</keyword>
<name>A0A2C5XHN3_9HYPO</name>
<keyword evidence="2" id="KW-0732">Signal</keyword>
<reference evidence="3 4" key="1">
    <citation type="submission" date="2017-06" db="EMBL/GenBank/DDBJ databases">
        <title>Ant-infecting Ophiocordyceps genomes reveal a high diversity of potential behavioral manipulation genes and a possible major role for enterotoxins.</title>
        <authorList>
            <person name="De Bekker C."/>
            <person name="Evans H.C."/>
            <person name="Brachmann A."/>
            <person name="Hughes D.P."/>
        </authorList>
    </citation>
    <scope>NUCLEOTIDE SEQUENCE [LARGE SCALE GENOMIC DNA]</scope>
    <source>
        <strain evidence="3 4">Map64</strain>
    </source>
</reference>
<gene>
    <name evidence="3" type="ORF">CDD81_6403</name>
</gene>
<comment type="caution">
    <text evidence="3">The sequence shown here is derived from an EMBL/GenBank/DDBJ whole genome shotgun (WGS) entry which is preliminary data.</text>
</comment>
<feature type="signal peptide" evidence="2">
    <location>
        <begin position="1"/>
        <end position="21"/>
    </location>
</feature>
<feature type="region of interest" description="Disordered" evidence="1">
    <location>
        <begin position="355"/>
        <end position="402"/>
    </location>
</feature>
<proteinExistence type="predicted"/>
<protein>
    <submittedName>
        <fullName evidence="3">Uncharacterized protein</fullName>
    </submittedName>
</protein>
<evidence type="ECO:0000313" key="4">
    <source>
        <dbReference type="Proteomes" id="UP000226192"/>
    </source>
</evidence>
<dbReference type="AlphaFoldDB" id="A0A2C5XHN3"/>
<dbReference type="Proteomes" id="UP000226192">
    <property type="component" value="Unassembled WGS sequence"/>
</dbReference>
<feature type="chain" id="PRO_5012089819" evidence="2">
    <location>
        <begin position="22"/>
        <end position="402"/>
    </location>
</feature>
<evidence type="ECO:0000313" key="3">
    <source>
        <dbReference type="EMBL" id="PHH62978.1"/>
    </source>
</evidence>
<feature type="compositionally biased region" description="Low complexity" evidence="1">
    <location>
        <begin position="355"/>
        <end position="382"/>
    </location>
</feature>
<dbReference type="OrthoDB" id="4925675at2759"/>
<accession>A0A2C5XHN3</accession>
<evidence type="ECO:0000256" key="2">
    <source>
        <dbReference type="SAM" id="SignalP"/>
    </source>
</evidence>